<gene>
    <name evidence="2" type="ORF">H9784_02255</name>
</gene>
<dbReference type="PROSITE" id="PS00061">
    <property type="entry name" value="ADH_SHORT"/>
    <property type="match status" value="1"/>
</dbReference>
<name>A0A9D2HM55_9BACT</name>
<sequence>MPTVLISGAAGGIGRCLCEGFAAQGYAVLAADLTEAEFSHPRILPVRMDLRDEASVRAALARCRERFGPLHVLINNGAISHFCKPLSEVSMAEWDNVLQTNLRGAFLCCRAFVAANAGAAYGRIINIASTRWQQNEAHWEAYGASKGGLAALTASLCVSLRGSGITVNAVSPGWIETGDYASLRPEDHEQHPSGRVGRPDDILRACLFLADPANDFVNGVNLTVDGGMSRRMFYLE</sequence>
<dbReference type="InterPro" id="IPR020904">
    <property type="entry name" value="Sc_DH/Rdtase_CS"/>
</dbReference>
<evidence type="ECO:0000256" key="1">
    <source>
        <dbReference type="ARBA" id="ARBA00006484"/>
    </source>
</evidence>
<reference evidence="2" key="1">
    <citation type="journal article" date="2021" name="PeerJ">
        <title>Extensive microbial diversity within the chicken gut microbiome revealed by metagenomics and culture.</title>
        <authorList>
            <person name="Gilroy R."/>
            <person name="Ravi A."/>
            <person name="Getino M."/>
            <person name="Pursley I."/>
            <person name="Horton D.L."/>
            <person name="Alikhan N.F."/>
            <person name="Baker D."/>
            <person name="Gharbi K."/>
            <person name="Hall N."/>
            <person name="Watson M."/>
            <person name="Adriaenssens E.M."/>
            <person name="Foster-Nyarko E."/>
            <person name="Jarju S."/>
            <person name="Secka A."/>
            <person name="Antonio M."/>
            <person name="Oren A."/>
            <person name="Chaudhuri R.R."/>
            <person name="La Ragione R."/>
            <person name="Hildebrand F."/>
            <person name="Pallen M.J."/>
        </authorList>
    </citation>
    <scope>NUCLEOTIDE SEQUENCE</scope>
    <source>
        <strain evidence="2">5032</strain>
    </source>
</reference>
<dbReference type="Proteomes" id="UP000823821">
    <property type="component" value="Unassembled WGS sequence"/>
</dbReference>
<evidence type="ECO:0000313" key="2">
    <source>
        <dbReference type="EMBL" id="HJA78384.1"/>
    </source>
</evidence>
<dbReference type="PRINTS" id="PR00081">
    <property type="entry name" value="GDHRDH"/>
</dbReference>
<proteinExistence type="inferred from homology"/>
<dbReference type="Gene3D" id="3.40.50.720">
    <property type="entry name" value="NAD(P)-binding Rossmann-like Domain"/>
    <property type="match status" value="1"/>
</dbReference>
<dbReference type="PRINTS" id="PR00080">
    <property type="entry name" value="SDRFAMILY"/>
</dbReference>
<dbReference type="FunFam" id="3.40.50.720:FF:000084">
    <property type="entry name" value="Short-chain dehydrogenase reductase"/>
    <property type="match status" value="1"/>
</dbReference>
<reference evidence="2" key="2">
    <citation type="submission" date="2021-04" db="EMBL/GenBank/DDBJ databases">
        <authorList>
            <person name="Gilroy R."/>
        </authorList>
    </citation>
    <scope>NUCLEOTIDE SEQUENCE</scope>
    <source>
        <strain evidence="2">5032</strain>
    </source>
</reference>
<dbReference type="PANTHER" id="PTHR42760">
    <property type="entry name" value="SHORT-CHAIN DEHYDROGENASES/REDUCTASES FAMILY MEMBER"/>
    <property type="match status" value="1"/>
</dbReference>
<dbReference type="AlphaFoldDB" id="A0A9D2HM55"/>
<comment type="caution">
    <text evidence="2">The sequence shown here is derived from an EMBL/GenBank/DDBJ whole genome shotgun (WGS) entry which is preliminary data.</text>
</comment>
<dbReference type="SUPFAM" id="SSF51735">
    <property type="entry name" value="NAD(P)-binding Rossmann-fold domains"/>
    <property type="match status" value="1"/>
</dbReference>
<protein>
    <submittedName>
        <fullName evidence="2">SDR family oxidoreductase</fullName>
    </submittedName>
</protein>
<dbReference type="GO" id="GO:0030497">
    <property type="term" value="P:fatty acid elongation"/>
    <property type="evidence" value="ECO:0007669"/>
    <property type="project" value="TreeGrafter"/>
</dbReference>
<dbReference type="InterPro" id="IPR036291">
    <property type="entry name" value="NAD(P)-bd_dom_sf"/>
</dbReference>
<dbReference type="EMBL" id="DWZD01000016">
    <property type="protein sequence ID" value="HJA78384.1"/>
    <property type="molecule type" value="Genomic_DNA"/>
</dbReference>
<dbReference type="Pfam" id="PF13561">
    <property type="entry name" value="adh_short_C2"/>
    <property type="match status" value="1"/>
</dbReference>
<dbReference type="CDD" id="cd05233">
    <property type="entry name" value="SDR_c"/>
    <property type="match status" value="1"/>
</dbReference>
<comment type="similarity">
    <text evidence="1">Belongs to the short-chain dehydrogenases/reductases (SDR) family.</text>
</comment>
<dbReference type="PANTHER" id="PTHR42760:SF123">
    <property type="entry name" value="OXIDOREDUCTASE"/>
    <property type="match status" value="1"/>
</dbReference>
<dbReference type="InterPro" id="IPR002347">
    <property type="entry name" value="SDR_fam"/>
</dbReference>
<dbReference type="GO" id="GO:0016616">
    <property type="term" value="F:oxidoreductase activity, acting on the CH-OH group of donors, NAD or NADP as acceptor"/>
    <property type="evidence" value="ECO:0007669"/>
    <property type="project" value="TreeGrafter"/>
</dbReference>
<evidence type="ECO:0000313" key="3">
    <source>
        <dbReference type="Proteomes" id="UP000823821"/>
    </source>
</evidence>
<organism evidence="2 3">
    <name type="scientific">Candidatus Desulfovibrio intestinavium</name>
    <dbReference type="NCBI Taxonomy" id="2838534"/>
    <lineage>
        <taxon>Bacteria</taxon>
        <taxon>Pseudomonadati</taxon>
        <taxon>Thermodesulfobacteriota</taxon>
        <taxon>Desulfovibrionia</taxon>
        <taxon>Desulfovibrionales</taxon>
        <taxon>Desulfovibrionaceae</taxon>
        <taxon>Desulfovibrio</taxon>
    </lineage>
</organism>
<accession>A0A9D2HM55</accession>